<keyword evidence="2" id="KW-1185">Reference proteome</keyword>
<dbReference type="Gene3D" id="1.20.58.480">
    <property type="match status" value="1"/>
</dbReference>
<dbReference type="Pfam" id="PF03301">
    <property type="entry name" value="Trp_dioxygenase"/>
    <property type="match status" value="1"/>
</dbReference>
<dbReference type="GO" id="GO:0046872">
    <property type="term" value="F:metal ion binding"/>
    <property type="evidence" value="ECO:0007669"/>
    <property type="project" value="InterPro"/>
</dbReference>
<dbReference type="GO" id="GO:0020037">
    <property type="term" value="F:heme binding"/>
    <property type="evidence" value="ECO:0007669"/>
    <property type="project" value="InterPro"/>
</dbReference>
<accession>A0A9Q1BJN9</accession>
<evidence type="ECO:0000313" key="1">
    <source>
        <dbReference type="EMBL" id="KAJ8027892.1"/>
    </source>
</evidence>
<evidence type="ECO:0000313" key="2">
    <source>
        <dbReference type="Proteomes" id="UP001152320"/>
    </source>
</evidence>
<dbReference type="InterPro" id="IPR004981">
    <property type="entry name" value="Trp_2_3_dOase"/>
</dbReference>
<gene>
    <name evidence="1" type="ORF">HOLleu_29976</name>
</gene>
<reference evidence="1" key="1">
    <citation type="submission" date="2021-10" db="EMBL/GenBank/DDBJ databases">
        <title>Tropical sea cucumber genome reveals ecological adaptation and Cuvierian tubules defense mechanism.</title>
        <authorList>
            <person name="Chen T."/>
        </authorList>
    </citation>
    <scope>NUCLEOTIDE SEQUENCE</scope>
    <source>
        <strain evidence="1">Nanhai2018</strain>
        <tissue evidence="1">Muscle</tissue>
    </source>
</reference>
<dbReference type="GO" id="GO:0004833">
    <property type="term" value="F:L-tryptophan 2,3-dioxygenase activity"/>
    <property type="evidence" value="ECO:0007669"/>
    <property type="project" value="InterPro"/>
</dbReference>
<proteinExistence type="predicted"/>
<dbReference type="InterPro" id="IPR037217">
    <property type="entry name" value="Trp/Indoleamine_2_3_dOase-like"/>
</dbReference>
<organism evidence="1 2">
    <name type="scientific">Holothuria leucospilota</name>
    <name type="common">Black long sea cucumber</name>
    <name type="synonym">Mertensiothuria leucospilota</name>
    <dbReference type="NCBI Taxonomy" id="206669"/>
    <lineage>
        <taxon>Eukaryota</taxon>
        <taxon>Metazoa</taxon>
        <taxon>Echinodermata</taxon>
        <taxon>Eleutherozoa</taxon>
        <taxon>Echinozoa</taxon>
        <taxon>Holothuroidea</taxon>
        <taxon>Aspidochirotacea</taxon>
        <taxon>Aspidochirotida</taxon>
        <taxon>Holothuriidae</taxon>
        <taxon>Holothuria</taxon>
    </lineage>
</organism>
<protein>
    <submittedName>
        <fullName evidence="1">Tryptophan 2,3-dioxygenase</fullName>
    </submittedName>
</protein>
<comment type="caution">
    <text evidence="1">The sequence shown here is derived from an EMBL/GenBank/DDBJ whole genome shotgun (WGS) entry which is preliminary data.</text>
</comment>
<dbReference type="EMBL" id="JAIZAY010000015">
    <property type="protein sequence ID" value="KAJ8027892.1"/>
    <property type="molecule type" value="Genomic_DNA"/>
</dbReference>
<dbReference type="OrthoDB" id="447477at2759"/>
<dbReference type="GO" id="GO:0019441">
    <property type="term" value="P:L-tryptophan catabolic process to kynurenine"/>
    <property type="evidence" value="ECO:0007669"/>
    <property type="project" value="InterPro"/>
</dbReference>
<dbReference type="AlphaFoldDB" id="A0A9Q1BJN9"/>
<dbReference type="GO" id="GO:0019442">
    <property type="term" value="P:L-tryptophan catabolic process to acetyl-CoA"/>
    <property type="evidence" value="ECO:0007669"/>
    <property type="project" value="TreeGrafter"/>
</dbReference>
<sequence length="161" mass="18516">MFDGSIEILHHSCSSIVTIIPVSILIFTSGERRLSHKAWQGALLISFYREQLRFSQPFQFLHLLMDLDSLLMKWRSNHVQLVQRMLGNKPGTGGSSGYLYLRSTVSDRYKVFLDLFNLSSFLLPREYIPKLTTRMKSRLSISESPSIEASRRFGELAVEDD</sequence>
<dbReference type="PANTHER" id="PTHR10138:SF0">
    <property type="entry name" value="TRYPTOPHAN 2,3-DIOXYGENASE"/>
    <property type="match status" value="1"/>
</dbReference>
<name>A0A9Q1BJN9_HOLLE</name>
<dbReference type="SUPFAM" id="SSF140959">
    <property type="entry name" value="Indolic compounds 2,3-dioxygenase-like"/>
    <property type="match status" value="1"/>
</dbReference>
<dbReference type="Proteomes" id="UP001152320">
    <property type="component" value="Chromosome 15"/>
</dbReference>
<dbReference type="PANTHER" id="PTHR10138">
    <property type="entry name" value="TRYPTOPHAN 2,3-DIOXYGENASE"/>
    <property type="match status" value="1"/>
</dbReference>